<dbReference type="SUPFAM" id="SSF52058">
    <property type="entry name" value="L domain-like"/>
    <property type="match status" value="2"/>
</dbReference>
<protein>
    <recommendedName>
        <fullName evidence="1">Disease resistance protein At4g27190-like leucine-rich repeats domain-containing protein</fullName>
    </recommendedName>
</protein>
<evidence type="ECO:0000313" key="3">
    <source>
        <dbReference type="Proteomes" id="UP000636709"/>
    </source>
</evidence>
<proteinExistence type="predicted"/>
<dbReference type="Gene3D" id="3.80.10.10">
    <property type="entry name" value="Ribonuclease Inhibitor"/>
    <property type="match status" value="2"/>
</dbReference>
<evidence type="ECO:0000313" key="2">
    <source>
        <dbReference type="EMBL" id="KAF8664812.1"/>
    </source>
</evidence>
<keyword evidence="3" id="KW-1185">Reference proteome</keyword>
<reference evidence="2" key="1">
    <citation type="submission" date="2020-07" db="EMBL/GenBank/DDBJ databases">
        <title>Genome sequence and genetic diversity analysis of an under-domesticated orphan crop, white fonio (Digitaria exilis).</title>
        <authorList>
            <person name="Bennetzen J.L."/>
            <person name="Chen S."/>
            <person name="Ma X."/>
            <person name="Wang X."/>
            <person name="Yssel A.E.J."/>
            <person name="Chaluvadi S.R."/>
            <person name="Johnson M."/>
            <person name="Gangashetty P."/>
            <person name="Hamidou F."/>
            <person name="Sanogo M.D."/>
            <person name="Zwaenepoel A."/>
            <person name="Wallace J."/>
            <person name="Van De Peer Y."/>
            <person name="Van Deynze A."/>
        </authorList>
    </citation>
    <scope>NUCLEOTIDE SEQUENCE</scope>
    <source>
        <tissue evidence="2">Leaves</tissue>
    </source>
</reference>
<dbReference type="PANTHER" id="PTHR33463">
    <property type="entry name" value="NB-ARC DOMAIN-CONTAINING PROTEIN-RELATED"/>
    <property type="match status" value="1"/>
</dbReference>
<accession>A0A835E718</accession>
<dbReference type="Proteomes" id="UP000636709">
    <property type="component" value="Unassembled WGS sequence"/>
</dbReference>
<dbReference type="InterPro" id="IPR057135">
    <property type="entry name" value="At4g27190-like_LRR"/>
</dbReference>
<dbReference type="AlphaFoldDB" id="A0A835E718"/>
<dbReference type="EMBL" id="JACEFO010002347">
    <property type="protein sequence ID" value="KAF8664812.1"/>
    <property type="molecule type" value="Genomic_DNA"/>
</dbReference>
<dbReference type="PANTHER" id="PTHR33463:SF209">
    <property type="entry name" value="DISEASE RESISTANCE PROTEIN RPS2-LIKE"/>
    <property type="match status" value="1"/>
</dbReference>
<dbReference type="OrthoDB" id="677097at2759"/>
<dbReference type="Pfam" id="PF23247">
    <property type="entry name" value="LRR_RPS2"/>
    <property type="match status" value="1"/>
</dbReference>
<dbReference type="InterPro" id="IPR032675">
    <property type="entry name" value="LRR_dom_sf"/>
</dbReference>
<comment type="caution">
    <text evidence="2">The sequence shown here is derived from an EMBL/GenBank/DDBJ whole genome shotgun (WGS) entry which is preliminary data.</text>
</comment>
<name>A0A835E718_9POAL</name>
<gene>
    <name evidence="2" type="ORF">HU200_054538</name>
</gene>
<feature type="domain" description="Disease resistance protein At4g27190-like leucine-rich repeats" evidence="1">
    <location>
        <begin position="837"/>
        <end position="962"/>
    </location>
</feature>
<organism evidence="2 3">
    <name type="scientific">Digitaria exilis</name>
    <dbReference type="NCBI Taxonomy" id="1010633"/>
    <lineage>
        <taxon>Eukaryota</taxon>
        <taxon>Viridiplantae</taxon>
        <taxon>Streptophyta</taxon>
        <taxon>Embryophyta</taxon>
        <taxon>Tracheophyta</taxon>
        <taxon>Spermatophyta</taxon>
        <taxon>Magnoliopsida</taxon>
        <taxon>Liliopsida</taxon>
        <taxon>Poales</taxon>
        <taxon>Poaceae</taxon>
        <taxon>PACMAD clade</taxon>
        <taxon>Panicoideae</taxon>
        <taxon>Panicodae</taxon>
        <taxon>Paniceae</taxon>
        <taxon>Anthephorinae</taxon>
        <taxon>Digitaria</taxon>
    </lineage>
</organism>
<evidence type="ECO:0000259" key="1">
    <source>
        <dbReference type="Pfam" id="PF23247"/>
    </source>
</evidence>
<dbReference type="InterPro" id="IPR050905">
    <property type="entry name" value="Plant_NBS-LRR"/>
</dbReference>
<sequence length="1022" mass="117192">MQGFSADGIENAVRYITYYLENSDSPAIYFDGWRGLGASAVLKSIARHPPPSLVEKFSKIMHIDCSKWKSRRALQRAIAEELEFHQWINDDFDRQDKEDDFSGRDESSRTEIPDVTMAILRSLVRYRCLVIFHNGSDDMVDLVDFGIPPEAVGTKVLWTYRGRLRQVSSRLREMVTSHDFVYCFPSWKNTSTWKGLLAEEAREIALYTHRLGHTPAPEVAKVCCMYLLSLSHQGGNIIDYNWATHASNYWVCDGIVTGGHDNQAWEVARALHQEIWLDDYSSNTLPDYSDHSYKTLTDFGDRLGCPPNRWILVTPSNMEEKAHQWTTSLFISSQSVFEWPLAQLSFHQLDQLHVLKICRCSFSFQSPPFHCCHNLRFLGLESCTNQQQAREEDKDTKAMQVFMRLWVLDICHTDWELAFPQESEEETATEIREVHIKKGKIWHNNLAWRRLQNLRKLCVTDPTCSWETGEKDEFKDMVNLEHLELSRNSSIQVLPGMSGAIGLKSMILDGCVLLEHVGPEGLPPLLESFSFDAGSDPSKISKISLAGCVHLKSFLLHGAFPGLEELDLSGTSVKTVDLSSKVVQVNGLNKVILIGCKQLRALLWSKQLKVLRIDTNERNEQTQQPCSDLTLSSQEKNYDSYVIASETRIIQSLWHWDRADPYLISNSLYLHLHNAPPSTRISERRSTRSDKDIIPKPCCYNKDVSLEGISSNDGGEILWPPPSDCHVEVSEGISLIDVEGEKGISSIHDMMWLVQSMHVHDNSCMLAVNPKAWRFLDMYRSNHTSFRLRWCRVERCPKLQAVFMSYGDSWVRYFFPFMEIIWASHLPMAGCIWSKGLFDDSVISNHHPFGRLQSIHIHNCPRLKFILPLYLDKINLPSLEALHITHCGHLRHVFPWDDVHKPRPTVHRGQAAAGAAVNKFPNLKHIHLHELPSLQEICEDIRMLAPVLESVELRGCWALRRLPAVGRRSDGGPAAVVRIERDCWEKLEWDGRDVGHHPSLYEPRFSSRYYRKEHLLRGTVLR</sequence>